<protein>
    <submittedName>
        <fullName evidence="1">Uncharacterized protein</fullName>
    </submittedName>
</protein>
<dbReference type="OrthoDB" id="7876148at2"/>
<dbReference type="Proteomes" id="UP000050471">
    <property type="component" value="Unassembled WGS sequence"/>
</dbReference>
<dbReference type="STRING" id="154981.AKJ29_09390"/>
<sequence length="80" mass="8907">MDFLEQVADELATDVLKVVDATGDESIITRIKKEVGISSTTLEEAFMTAVRVRRAEVRGRALLREIANDALSERETPTEE</sequence>
<reference evidence="1 3" key="1">
    <citation type="submission" date="2015-09" db="EMBL/GenBank/DDBJ databases">
        <title>Draft genome sequence of Aliiroseovarius crassostreae CV919-312TSm, the causative agent of Roseovarius Oyster Disease (formerly Juvenile Oyster Disease).</title>
        <authorList>
            <person name="Kessner L."/>
            <person name="Spinard E."/>
            <person name="Nelson D."/>
        </authorList>
    </citation>
    <scope>NUCLEOTIDE SEQUENCE [LARGE SCALE GENOMIC DNA]</scope>
    <source>
        <strain evidence="1 3">CV919-312</strain>
    </source>
</reference>
<dbReference type="GeneID" id="75102987"/>
<dbReference type="EMBL" id="LKBA01000019">
    <property type="protein sequence ID" value="KPN62426.1"/>
    <property type="molecule type" value="Genomic_DNA"/>
</dbReference>
<evidence type="ECO:0000313" key="2">
    <source>
        <dbReference type="EMBL" id="UWP96686.1"/>
    </source>
</evidence>
<gene>
    <name evidence="1" type="ORF">AKJ29_09390</name>
    <name evidence="2" type="ORF">K3X48_06840</name>
</gene>
<evidence type="ECO:0000313" key="3">
    <source>
        <dbReference type="Proteomes" id="UP000050471"/>
    </source>
</evidence>
<dbReference type="RefSeq" id="WP_055192117.1">
    <property type="nucleotide sequence ID" value="NZ_CP080772.1"/>
</dbReference>
<evidence type="ECO:0000313" key="1">
    <source>
        <dbReference type="EMBL" id="KPN62426.1"/>
    </source>
</evidence>
<accession>A0A0P7KKK5</accession>
<reference evidence="2" key="2">
    <citation type="submission" date="2021-08" db="EMBL/GenBank/DDBJ databases">
        <authorList>
            <person name="Nwanade C."/>
            <person name="Wang M."/>
            <person name="Masoudi A."/>
            <person name="Yu Z."/>
            <person name="Liu J."/>
        </authorList>
    </citation>
    <scope>NUCLEOTIDE SEQUENCE</scope>
    <source>
        <strain evidence="2">S056</strain>
    </source>
</reference>
<dbReference type="AlphaFoldDB" id="A0A0P7KKK5"/>
<dbReference type="Proteomes" id="UP001057991">
    <property type="component" value="Chromosome"/>
</dbReference>
<name>A0A0P7KKK5_9RHOB</name>
<keyword evidence="3" id="KW-1185">Reference proteome</keyword>
<organism evidence="1 3">
    <name type="scientific">Aliiroseovarius crassostreae</name>
    <dbReference type="NCBI Taxonomy" id="154981"/>
    <lineage>
        <taxon>Bacteria</taxon>
        <taxon>Pseudomonadati</taxon>
        <taxon>Pseudomonadota</taxon>
        <taxon>Alphaproteobacteria</taxon>
        <taxon>Rhodobacterales</taxon>
        <taxon>Paracoccaceae</taxon>
        <taxon>Aliiroseovarius</taxon>
    </lineage>
</organism>
<proteinExistence type="predicted"/>
<dbReference type="EMBL" id="CP080776">
    <property type="protein sequence ID" value="UWP96686.1"/>
    <property type="molecule type" value="Genomic_DNA"/>
</dbReference>